<feature type="domain" description="Roadblock/LAMTOR2" evidence="1">
    <location>
        <begin position="128"/>
        <end position="213"/>
    </location>
</feature>
<protein>
    <submittedName>
        <fullName evidence="2">DUF4388 domain-containing protein</fullName>
    </submittedName>
</protein>
<dbReference type="AlphaFoldDB" id="A0A5A9XFD3"/>
<dbReference type="PANTHER" id="PTHR36304">
    <property type="entry name" value="DOMAIN GTPASE-ACTIVATING PROTEIN, PUTATIVE-RELATED-RELATED"/>
    <property type="match status" value="1"/>
</dbReference>
<organism evidence="2 3">
    <name type="scientific">Oryzomonas rubra</name>
    <dbReference type="NCBI Taxonomy" id="2509454"/>
    <lineage>
        <taxon>Bacteria</taxon>
        <taxon>Pseudomonadati</taxon>
        <taxon>Thermodesulfobacteriota</taxon>
        <taxon>Desulfuromonadia</taxon>
        <taxon>Geobacterales</taxon>
        <taxon>Geobacteraceae</taxon>
        <taxon>Oryzomonas</taxon>
    </lineage>
</organism>
<comment type="caution">
    <text evidence="2">The sequence shown here is derived from an EMBL/GenBank/DDBJ whole genome shotgun (WGS) entry which is preliminary data.</text>
</comment>
<keyword evidence="3" id="KW-1185">Reference proteome</keyword>
<dbReference type="Gene3D" id="3.30.450.30">
    <property type="entry name" value="Dynein light chain 2a, cytoplasmic"/>
    <property type="match status" value="1"/>
</dbReference>
<dbReference type="SUPFAM" id="SSF103196">
    <property type="entry name" value="Roadblock/LC7 domain"/>
    <property type="match status" value="1"/>
</dbReference>
<dbReference type="PANTHER" id="PTHR36304:SF4">
    <property type="entry name" value="DUF4388 DOMAIN-CONTAINING PROTEIN"/>
    <property type="match status" value="1"/>
</dbReference>
<dbReference type="EMBL" id="SRSD01000006">
    <property type="protein sequence ID" value="KAA0891343.1"/>
    <property type="molecule type" value="Genomic_DNA"/>
</dbReference>
<proteinExistence type="predicted"/>
<evidence type="ECO:0000313" key="2">
    <source>
        <dbReference type="EMBL" id="KAA0891343.1"/>
    </source>
</evidence>
<evidence type="ECO:0000259" key="1">
    <source>
        <dbReference type="SMART" id="SM00960"/>
    </source>
</evidence>
<dbReference type="RefSeq" id="WP_149307706.1">
    <property type="nucleotide sequence ID" value="NZ_SRSD01000006.1"/>
</dbReference>
<name>A0A5A9XFD3_9BACT</name>
<accession>A0A5A9XFD3</accession>
<dbReference type="OrthoDB" id="5393715at2"/>
<sequence length="234" mass="25469">MADTINGFQGSVAGLSLTDVIQLKGYNKYTGCITVEYGEQKGAIYFADGEIIHAELGAETGEEAIYRIIKWPGGTFNIRPEMTSNVCTIHYRTDFLLLEALRRMDEENAGAPESNGEPAPAVAPRRTMSKVAARLQDIEAVTYAVLLDKDGNPLQDNSIEAVALAAKGLFLATAGNRFGELMGLGEIKASAVQTKQYHLLMYDSKQHYLSIAVKPESNLDSVEREIKAVLIPGK</sequence>
<evidence type="ECO:0000313" key="3">
    <source>
        <dbReference type="Proteomes" id="UP000324298"/>
    </source>
</evidence>
<dbReference type="Proteomes" id="UP000324298">
    <property type="component" value="Unassembled WGS sequence"/>
</dbReference>
<reference evidence="2 3" key="1">
    <citation type="submission" date="2019-04" db="EMBL/GenBank/DDBJ databases">
        <title>Geobacter ruber sp. nov., ferric-reducing bacteria isolated from paddy soil.</title>
        <authorList>
            <person name="Xu Z."/>
            <person name="Masuda Y."/>
            <person name="Itoh H."/>
            <person name="Senoo K."/>
        </authorList>
    </citation>
    <scope>NUCLEOTIDE SEQUENCE [LARGE SCALE GENOMIC DNA]</scope>
    <source>
        <strain evidence="2 3">Red88</strain>
    </source>
</reference>
<dbReference type="SMART" id="SM00960">
    <property type="entry name" value="Robl_LC7"/>
    <property type="match status" value="1"/>
</dbReference>
<dbReference type="Pfam" id="PF14332">
    <property type="entry name" value="DUF4388"/>
    <property type="match status" value="1"/>
</dbReference>
<dbReference type="InterPro" id="IPR004942">
    <property type="entry name" value="Roadblock/LAMTOR2_dom"/>
</dbReference>
<gene>
    <name evidence="2" type="ORF">ET418_11200</name>
</gene>
<dbReference type="InterPro" id="IPR025497">
    <property type="entry name" value="PatA-like_N"/>
</dbReference>